<evidence type="ECO:0000313" key="7">
    <source>
        <dbReference type="EMBL" id="MDH6222499.1"/>
    </source>
</evidence>
<dbReference type="SMART" id="SM00825">
    <property type="entry name" value="PKS_KS"/>
    <property type="match status" value="1"/>
</dbReference>
<dbReference type="Gene3D" id="3.40.47.10">
    <property type="match status" value="1"/>
</dbReference>
<dbReference type="PANTHER" id="PTHR43775">
    <property type="entry name" value="FATTY ACID SYNTHASE"/>
    <property type="match status" value="1"/>
</dbReference>
<dbReference type="Pfam" id="PF00550">
    <property type="entry name" value="PP-binding"/>
    <property type="match status" value="1"/>
</dbReference>
<evidence type="ECO:0000259" key="5">
    <source>
        <dbReference type="PROSITE" id="PS50075"/>
    </source>
</evidence>
<dbReference type="InterPro" id="IPR016039">
    <property type="entry name" value="Thiolase-like"/>
</dbReference>
<feature type="domain" description="Ketosynthase family 3 (KS3)" evidence="6">
    <location>
        <begin position="93"/>
        <end position="519"/>
    </location>
</feature>
<evidence type="ECO:0000256" key="2">
    <source>
        <dbReference type="ARBA" id="ARBA00022553"/>
    </source>
</evidence>
<feature type="domain" description="Carrier" evidence="5">
    <location>
        <begin position="1"/>
        <end position="76"/>
    </location>
</feature>
<gene>
    <name evidence="7" type="ORF">M2283_009850</name>
</gene>
<dbReference type="InterPro" id="IPR014030">
    <property type="entry name" value="Ketoacyl_synth_N"/>
</dbReference>
<keyword evidence="1" id="KW-0596">Phosphopantetheine</keyword>
<accession>A0ABT6M309</accession>
<evidence type="ECO:0000313" key="8">
    <source>
        <dbReference type="Proteomes" id="UP001160499"/>
    </source>
</evidence>
<keyword evidence="4" id="KW-0012">Acyltransferase</keyword>
<keyword evidence="3 7" id="KW-0808">Transferase</keyword>
<dbReference type="SMART" id="SM01294">
    <property type="entry name" value="PKS_PP_betabranch"/>
    <property type="match status" value="1"/>
</dbReference>
<dbReference type="PROSITE" id="PS00606">
    <property type="entry name" value="KS3_1"/>
    <property type="match status" value="1"/>
</dbReference>
<dbReference type="InterPro" id="IPR009081">
    <property type="entry name" value="PP-bd_ACP"/>
</dbReference>
<dbReference type="Pfam" id="PF00109">
    <property type="entry name" value="ketoacyl-synt"/>
    <property type="match status" value="1"/>
</dbReference>
<dbReference type="InterPro" id="IPR018201">
    <property type="entry name" value="Ketoacyl_synth_AS"/>
</dbReference>
<proteinExistence type="predicted"/>
<dbReference type="InterPro" id="IPR050091">
    <property type="entry name" value="PKS_NRPS_Biosynth_Enz"/>
</dbReference>
<dbReference type="SUPFAM" id="SSF47336">
    <property type="entry name" value="ACP-like"/>
    <property type="match status" value="1"/>
</dbReference>
<dbReference type="PROSITE" id="PS52004">
    <property type="entry name" value="KS3_2"/>
    <property type="match status" value="1"/>
</dbReference>
<dbReference type="PROSITE" id="PS50075">
    <property type="entry name" value="CARRIER"/>
    <property type="match status" value="1"/>
</dbReference>
<keyword evidence="8" id="KW-1185">Reference proteome</keyword>
<evidence type="ECO:0000256" key="3">
    <source>
        <dbReference type="ARBA" id="ARBA00022679"/>
    </source>
</evidence>
<dbReference type="Proteomes" id="UP001160499">
    <property type="component" value="Unassembled WGS sequence"/>
</dbReference>
<dbReference type="RefSeq" id="WP_280883119.1">
    <property type="nucleotide sequence ID" value="NZ_JARXVH010000035.1"/>
</dbReference>
<organism evidence="7 8">
    <name type="scientific">Streptomyces pseudovenezuelae</name>
    <dbReference type="NCBI Taxonomy" id="67350"/>
    <lineage>
        <taxon>Bacteria</taxon>
        <taxon>Bacillati</taxon>
        <taxon>Actinomycetota</taxon>
        <taxon>Actinomycetes</taxon>
        <taxon>Kitasatosporales</taxon>
        <taxon>Streptomycetaceae</taxon>
        <taxon>Streptomyces</taxon>
        <taxon>Streptomyces aurantiacus group</taxon>
    </lineage>
</organism>
<dbReference type="InterPro" id="IPR020806">
    <property type="entry name" value="PKS_PP-bd"/>
</dbReference>
<dbReference type="InterPro" id="IPR020841">
    <property type="entry name" value="PKS_Beta-ketoAc_synthase_dom"/>
</dbReference>
<protein>
    <submittedName>
        <fullName evidence="7">Acyl transferase domain-containing protein</fullName>
    </submittedName>
</protein>
<dbReference type="Pfam" id="PF02801">
    <property type="entry name" value="Ketoacyl-synt_C"/>
    <property type="match status" value="1"/>
</dbReference>
<reference evidence="7 8" key="1">
    <citation type="submission" date="2023-04" db="EMBL/GenBank/DDBJ databases">
        <title>Forest soil microbial communities from Buena Vista Peninsula, Colon Province, Panama.</title>
        <authorList>
            <person name="Bouskill N."/>
        </authorList>
    </citation>
    <scope>NUCLEOTIDE SEQUENCE [LARGE SCALE GENOMIC DNA]</scope>
    <source>
        <strain evidence="7 8">GGS1</strain>
    </source>
</reference>
<sequence>MTELRPWLVERLARLCSVATDRIDLDRPFREYGLSSRNAVALSGQLAQFLGRPVAPTIIWEHPTVRRLTDHLTDTPPPEPARAPAVVLGRNDDTALAVIGIGCRLPGGISSPGTFWEFLCSGGDAIREVPEGRWEAYRRTSPAHVAVLDGTTRLGGYLDDIEGFDAEFFGIAPAEAAELDPQQRMFLEVAWESLEHAGIPADGLAGSRTGVFVGASGDDFARLRMEDLPGITGWSLPGTTLSVIANRLSYLLDLRGPSLTVDTACSSSLVALHLAAQSLLTGESELAVVAGVNVLLSPGGTVYADQAEASSPTGRCRPFDADADGIVRGEGCVSVVLKRYGDAVRDGDRVLALVRGTATNQDGRSNGLTAPNPAAQQDLLAQAYERARIAPAAVGYVEAHGTGTRLGDPIEAGALGKELGGPARAGSGPLFIGSVKSNLGHLEAAAGLVGLVKNVLALHHGRIPPTLHHTRPNPAVPLFDLGLEVVSRLTDWPASAGERVAGVSSFGIGGTNAHAVLSDPPRTVRP</sequence>
<keyword evidence="2" id="KW-0597">Phosphoprotein</keyword>
<dbReference type="Pfam" id="PF16197">
    <property type="entry name" value="KAsynt_C_assoc"/>
    <property type="match status" value="1"/>
</dbReference>
<evidence type="ECO:0000256" key="4">
    <source>
        <dbReference type="ARBA" id="ARBA00023315"/>
    </source>
</evidence>
<dbReference type="CDD" id="cd00833">
    <property type="entry name" value="PKS"/>
    <property type="match status" value="1"/>
</dbReference>
<dbReference type="EMBL" id="JARXVH010000035">
    <property type="protein sequence ID" value="MDH6222499.1"/>
    <property type="molecule type" value="Genomic_DNA"/>
</dbReference>
<name>A0ABT6M309_9ACTN</name>
<dbReference type="PANTHER" id="PTHR43775:SF37">
    <property type="entry name" value="SI:DKEY-61P9.11"/>
    <property type="match status" value="1"/>
</dbReference>
<dbReference type="Gene3D" id="1.10.1200.10">
    <property type="entry name" value="ACP-like"/>
    <property type="match status" value="1"/>
</dbReference>
<dbReference type="GO" id="GO:0016740">
    <property type="term" value="F:transferase activity"/>
    <property type="evidence" value="ECO:0007669"/>
    <property type="project" value="UniProtKB-KW"/>
</dbReference>
<dbReference type="SMART" id="SM00823">
    <property type="entry name" value="PKS_PP"/>
    <property type="match status" value="1"/>
</dbReference>
<evidence type="ECO:0000259" key="6">
    <source>
        <dbReference type="PROSITE" id="PS52004"/>
    </source>
</evidence>
<dbReference type="InterPro" id="IPR036736">
    <property type="entry name" value="ACP-like_sf"/>
</dbReference>
<dbReference type="InterPro" id="IPR014031">
    <property type="entry name" value="Ketoacyl_synth_C"/>
</dbReference>
<evidence type="ECO:0000256" key="1">
    <source>
        <dbReference type="ARBA" id="ARBA00022450"/>
    </source>
</evidence>
<dbReference type="InterPro" id="IPR032821">
    <property type="entry name" value="PKS_assoc"/>
</dbReference>
<dbReference type="SUPFAM" id="SSF53901">
    <property type="entry name" value="Thiolase-like"/>
    <property type="match status" value="1"/>
</dbReference>
<comment type="caution">
    <text evidence="7">The sequence shown here is derived from an EMBL/GenBank/DDBJ whole genome shotgun (WGS) entry which is preliminary data.</text>
</comment>